<comment type="caution">
    <text evidence="2">The sequence shown here is derived from an EMBL/GenBank/DDBJ whole genome shotgun (WGS) entry which is preliminary data.</text>
</comment>
<gene>
    <name evidence="2" type="ORF">ARD30_16245</name>
</gene>
<proteinExistence type="predicted"/>
<dbReference type="InterPro" id="IPR051532">
    <property type="entry name" value="Ester_Hydrolysis_Enzymes"/>
</dbReference>
<evidence type="ECO:0000313" key="2">
    <source>
        <dbReference type="EMBL" id="KQK29998.1"/>
    </source>
</evidence>
<dbReference type="PANTHER" id="PTHR30383:SF5">
    <property type="entry name" value="SGNH HYDROLASE-TYPE ESTERASE DOMAIN-CONTAINING PROTEIN"/>
    <property type="match status" value="1"/>
</dbReference>
<dbReference type="InterPro" id="IPR057572">
    <property type="entry name" value="NonGDSL"/>
</dbReference>
<dbReference type="STRING" id="53254.SAMN05660750_01979"/>
<dbReference type="SUPFAM" id="SSF52266">
    <property type="entry name" value="SGNH hydrolase"/>
    <property type="match status" value="1"/>
</dbReference>
<evidence type="ECO:0000313" key="3">
    <source>
        <dbReference type="Proteomes" id="UP000051562"/>
    </source>
</evidence>
<keyword evidence="3" id="KW-1185">Reference proteome</keyword>
<dbReference type="Proteomes" id="UP000051562">
    <property type="component" value="Unassembled WGS sequence"/>
</dbReference>
<dbReference type="AlphaFoldDB" id="A0A0Q3PJU6"/>
<sequence>MPMRAAMRLLALPVIAATLSVGAPAQAASFSCRETPIVRSNVALAPLSAKIAQGQPLAILAIGSSSTEGVGASATDRTYPARLQALLTKAWPKSKIEIVNAGIGGETAPQTLARLKDALSARGYDLVIWQVGTNDAVRGGDIEAFKAMIGDGIAMVREAGPALALLDPQFFPSIRDPQRYGAYVEAVGAVARREAVPVFSRYEAMREWHRADAEAFKAALWTDGFHMSDAGYDCLARDMANAMVGMAAPARPVVAASR</sequence>
<name>A0A0Q3PJU6_9HYPH</name>
<organism evidence="2 3">
    <name type="scientific">Bosea thiooxidans</name>
    <dbReference type="NCBI Taxonomy" id="53254"/>
    <lineage>
        <taxon>Bacteria</taxon>
        <taxon>Pseudomonadati</taxon>
        <taxon>Pseudomonadota</taxon>
        <taxon>Alphaproteobacteria</taxon>
        <taxon>Hyphomicrobiales</taxon>
        <taxon>Boseaceae</taxon>
        <taxon>Bosea</taxon>
    </lineage>
</organism>
<dbReference type="Gene3D" id="3.40.50.1110">
    <property type="entry name" value="SGNH hydrolase"/>
    <property type="match status" value="1"/>
</dbReference>
<dbReference type="InterPro" id="IPR036514">
    <property type="entry name" value="SGNH_hydro_sf"/>
</dbReference>
<reference evidence="2 3" key="1">
    <citation type="submission" date="2015-10" db="EMBL/GenBank/DDBJ databases">
        <title>Draft genome of Bosea thiooxidans.</title>
        <authorList>
            <person name="Wang X."/>
        </authorList>
    </citation>
    <scope>NUCLEOTIDE SEQUENCE [LARGE SCALE GENOMIC DNA]</scope>
    <source>
        <strain evidence="2 3">CGMCC 9174</strain>
    </source>
</reference>
<keyword evidence="1" id="KW-0732">Signal</keyword>
<dbReference type="Pfam" id="PF25182">
    <property type="entry name" value="NonGDSL"/>
    <property type="match status" value="1"/>
</dbReference>
<dbReference type="GO" id="GO:0004622">
    <property type="term" value="F:phosphatidylcholine lysophospholipase activity"/>
    <property type="evidence" value="ECO:0007669"/>
    <property type="project" value="TreeGrafter"/>
</dbReference>
<feature type="signal peptide" evidence="1">
    <location>
        <begin position="1"/>
        <end position="27"/>
    </location>
</feature>
<accession>A0A0Q3PJU6</accession>
<protein>
    <submittedName>
        <fullName evidence="2">Uncharacterized protein</fullName>
    </submittedName>
</protein>
<feature type="chain" id="PRO_5006206465" evidence="1">
    <location>
        <begin position="28"/>
        <end position="258"/>
    </location>
</feature>
<dbReference type="RefSeq" id="WP_055728798.1">
    <property type="nucleotide sequence ID" value="NZ_FUYX01000004.1"/>
</dbReference>
<evidence type="ECO:0000256" key="1">
    <source>
        <dbReference type="SAM" id="SignalP"/>
    </source>
</evidence>
<dbReference type="PANTHER" id="PTHR30383">
    <property type="entry name" value="THIOESTERASE 1/PROTEASE 1/LYSOPHOSPHOLIPASE L1"/>
    <property type="match status" value="1"/>
</dbReference>
<dbReference type="OrthoDB" id="7203637at2"/>
<dbReference type="PROSITE" id="PS51257">
    <property type="entry name" value="PROKAR_LIPOPROTEIN"/>
    <property type="match status" value="1"/>
</dbReference>
<dbReference type="CDD" id="cd00229">
    <property type="entry name" value="SGNH_hydrolase"/>
    <property type="match status" value="1"/>
</dbReference>
<dbReference type="EMBL" id="LMAR01000044">
    <property type="protein sequence ID" value="KQK29998.1"/>
    <property type="molecule type" value="Genomic_DNA"/>
</dbReference>